<dbReference type="Proteomes" id="UP000024635">
    <property type="component" value="Unassembled WGS sequence"/>
</dbReference>
<evidence type="ECO:0000313" key="1">
    <source>
        <dbReference type="EMBL" id="EYB82753.1"/>
    </source>
</evidence>
<proteinExistence type="predicted"/>
<dbReference type="AlphaFoldDB" id="A0A016RWN1"/>
<organism evidence="1 2">
    <name type="scientific">Ancylostoma ceylanicum</name>
    <dbReference type="NCBI Taxonomy" id="53326"/>
    <lineage>
        <taxon>Eukaryota</taxon>
        <taxon>Metazoa</taxon>
        <taxon>Ecdysozoa</taxon>
        <taxon>Nematoda</taxon>
        <taxon>Chromadorea</taxon>
        <taxon>Rhabditida</taxon>
        <taxon>Rhabditina</taxon>
        <taxon>Rhabditomorpha</taxon>
        <taxon>Strongyloidea</taxon>
        <taxon>Ancylostomatidae</taxon>
        <taxon>Ancylostomatinae</taxon>
        <taxon>Ancylostoma</taxon>
    </lineage>
</organism>
<name>A0A016RWN1_9BILA</name>
<comment type="caution">
    <text evidence="1">The sequence shown here is derived from an EMBL/GenBank/DDBJ whole genome shotgun (WGS) entry which is preliminary data.</text>
</comment>
<reference evidence="2" key="1">
    <citation type="journal article" date="2015" name="Nat. Genet.">
        <title>The genome and transcriptome of the zoonotic hookworm Ancylostoma ceylanicum identify infection-specific gene families.</title>
        <authorList>
            <person name="Schwarz E.M."/>
            <person name="Hu Y."/>
            <person name="Antoshechkin I."/>
            <person name="Miller M.M."/>
            <person name="Sternberg P.W."/>
            <person name="Aroian R.V."/>
        </authorList>
    </citation>
    <scope>NUCLEOTIDE SEQUENCE</scope>
    <source>
        <strain evidence="2">HY135</strain>
    </source>
</reference>
<gene>
    <name evidence="1" type="primary">Acey_s0352.g3276</name>
    <name evidence="1" type="ORF">Y032_0352g3276</name>
</gene>
<sequence>MIQNYDCDVEKIADDLLKAISEQQWWPYDVFVYTGDSEEDVKQKALDSLKEVTPKVSVFMKGSSACILMQIFGGKSTLGLNSVQLQMTRSDPLYGCSLKTEDGKSRIACLFNRF</sequence>
<dbReference type="EMBL" id="JARK01001688">
    <property type="protein sequence ID" value="EYB82753.1"/>
    <property type="molecule type" value="Genomic_DNA"/>
</dbReference>
<protein>
    <submittedName>
        <fullName evidence="1">Uncharacterized protein</fullName>
    </submittedName>
</protein>
<keyword evidence="2" id="KW-1185">Reference proteome</keyword>
<accession>A0A016RWN1</accession>
<evidence type="ECO:0000313" key="2">
    <source>
        <dbReference type="Proteomes" id="UP000024635"/>
    </source>
</evidence>